<dbReference type="GO" id="GO:0016787">
    <property type="term" value="F:hydrolase activity"/>
    <property type="evidence" value="ECO:0007669"/>
    <property type="project" value="UniProtKB-UniRule"/>
</dbReference>
<accession>A0A9D1GSA8</accession>
<dbReference type="AlphaFoldDB" id="A0A9D1GSA8"/>
<dbReference type="Proteomes" id="UP000824136">
    <property type="component" value="Unassembled WGS sequence"/>
</dbReference>
<dbReference type="GO" id="GO:0046872">
    <property type="term" value="F:metal ion binding"/>
    <property type="evidence" value="ECO:0007669"/>
    <property type="project" value="UniProtKB-KW"/>
</dbReference>
<dbReference type="InterPro" id="IPR029052">
    <property type="entry name" value="Metallo-depent_PP-like"/>
</dbReference>
<feature type="domain" description="Calcineurin-like phosphoesterase" evidence="3">
    <location>
        <begin position="1"/>
        <end position="164"/>
    </location>
</feature>
<dbReference type="EC" id="3.1.4.-" evidence="2"/>
<dbReference type="NCBIfam" id="NF006988">
    <property type="entry name" value="PRK09453.1"/>
    <property type="match status" value="1"/>
</dbReference>
<sequence>MKLLIASDIHGSKYYCQKLIDVFRDTLPDKLVLLGDILYHGPRNQIPRDYSPSEVFDMLNGIAEHILAIRGNCDSEVDQMVLKFPMMADYACIFADGITMYCTHGHVYGEDNPPPLQGGEILLCGHTHVPKICSHTGNNGYTYINPGSVTIPKENSSNSYLVYENGVFTIKDFNGAELLSYKVK</sequence>
<name>A0A9D1GSA8_9FIRM</name>
<reference evidence="4" key="2">
    <citation type="journal article" date="2021" name="PeerJ">
        <title>Extensive microbial diversity within the chicken gut microbiome revealed by metagenomics and culture.</title>
        <authorList>
            <person name="Gilroy R."/>
            <person name="Ravi A."/>
            <person name="Getino M."/>
            <person name="Pursley I."/>
            <person name="Horton D.L."/>
            <person name="Alikhan N.F."/>
            <person name="Baker D."/>
            <person name="Gharbi K."/>
            <person name="Hall N."/>
            <person name="Watson M."/>
            <person name="Adriaenssens E.M."/>
            <person name="Foster-Nyarko E."/>
            <person name="Jarju S."/>
            <person name="Secka A."/>
            <person name="Antonio M."/>
            <person name="Oren A."/>
            <person name="Chaudhuri R.R."/>
            <person name="La Ragione R."/>
            <person name="Hildebrand F."/>
            <person name="Pallen M.J."/>
        </authorList>
    </citation>
    <scope>NUCLEOTIDE SEQUENCE</scope>
    <source>
        <strain evidence="4">CHK33-4379</strain>
    </source>
</reference>
<proteinExistence type="inferred from homology"/>
<comment type="caution">
    <text evidence="4">The sequence shown here is derived from an EMBL/GenBank/DDBJ whole genome shotgun (WGS) entry which is preliminary data.</text>
</comment>
<dbReference type="Gene3D" id="3.60.21.10">
    <property type="match status" value="1"/>
</dbReference>
<comment type="similarity">
    <text evidence="1 2">Belongs to the metallophosphoesterase superfamily. YfcE family.</text>
</comment>
<dbReference type="InterPro" id="IPR000979">
    <property type="entry name" value="Phosphodiesterase_MJ0936/Vps29"/>
</dbReference>
<evidence type="ECO:0000313" key="4">
    <source>
        <dbReference type="EMBL" id="HIT58531.1"/>
    </source>
</evidence>
<keyword evidence="2" id="KW-0479">Metal-binding</keyword>
<evidence type="ECO:0000259" key="3">
    <source>
        <dbReference type="Pfam" id="PF12850"/>
    </source>
</evidence>
<dbReference type="Pfam" id="PF12850">
    <property type="entry name" value="Metallophos_2"/>
    <property type="match status" value="1"/>
</dbReference>
<dbReference type="PANTHER" id="PTHR11124">
    <property type="entry name" value="VACUOLAR SORTING PROTEIN VPS29"/>
    <property type="match status" value="1"/>
</dbReference>
<dbReference type="SUPFAM" id="SSF56300">
    <property type="entry name" value="Metallo-dependent phosphatases"/>
    <property type="match status" value="1"/>
</dbReference>
<gene>
    <name evidence="4" type="primary">yfcE</name>
    <name evidence="4" type="ORF">IAC39_02290</name>
</gene>
<comment type="cofactor">
    <cofactor evidence="2">
        <name>a divalent metal cation</name>
        <dbReference type="ChEBI" id="CHEBI:60240"/>
    </cofactor>
</comment>
<organism evidence="4 5">
    <name type="scientific">Candidatus Faeciplasma pullistercoris</name>
    <dbReference type="NCBI Taxonomy" id="2840800"/>
    <lineage>
        <taxon>Bacteria</taxon>
        <taxon>Bacillati</taxon>
        <taxon>Bacillota</taxon>
        <taxon>Clostridia</taxon>
        <taxon>Eubacteriales</taxon>
        <taxon>Oscillospiraceae</taxon>
        <taxon>Oscillospiraceae incertae sedis</taxon>
        <taxon>Candidatus Faeciplasma</taxon>
    </lineage>
</organism>
<keyword evidence="4" id="KW-0378">Hydrolase</keyword>
<evidence type="ECO:0000256" key="2">
    <source>
        <dbReference type="RuleBase" id="RU362039"/>
    </source>
</evidence>
<dbReference type="InterPro" id="IPR024654">
    <property type="entry name" value="Calcineurin-like_PHP_lpxH"/>
</dbReference>
<protein>
    <recommendedName>
        <fullName evidence="2">Phosphoesterase</fullName>
        <ecNumber evidence="2">3.1.4.-</ecNumber>
    </recommendedName>
</protein>
<evidence type="ECO:0000313" key="5">
    <source>
        <dbReference type="Proteomes" id="UP000824136"/>
    </source>
</evidence>
<evidence type="ECO:0000256" key="1">
    <source>
        <dbReference type="ARBA" id="ARBA00008950"/>
    </source>
</evidence>
<dbReference type="NCBIfam" id="TIGR00040">
    <property type="entry name" value="yfcE"/>
    <property type="match status" value="1"/>
</dbReference>
<dbReference type="EMBL" id="DVLL01000010">
    <property type="protein sequence ID" value="HIT58531.1"/>
    <property type="molecule type" value="Genomic_DNA"/>
</dbReference>
<reference evidence="4" key="1">
    <citation type="submission" date="2020-10" db="EMBL/GenBank/DDBJ databases">
        <authorList>
            <person name="Gilroy R."/>
        </authorList>
    </citation>
    <scope>NUCLEOTIDE SEQUENCE</scope>
    <source>
        <strain evidence="4">CHK33-4379</strain>
    </source>
</reference>